<keyword evidence="4" id="KW-1185">Reference proteome</keyword>
<feature type="transmembrane region" description="Helical" evidence="2">
    <location>
        <begin position="89"/>
        <end position="112"/>
    </location>
</feature>
<proteinExistence type="predicted"/>
<gene>
    <name evidence="3" type="ORF">CVT24_010803</name>
</gene>
<name>A0A409VGX4_9AGAR</name>
<dbReference type="EMBL" id="NHTK01006064">
    <property type="protein sequence ID" value="PPQ65507.1"/>
    <property type="molecule type" value="Genomic_DNA"/>
</dbReference>
<feature type="transmembrane region" description="Helical" evidence="2">
    <location>
        <begin position="7"/>
        <end position="25"/>
    </location>
</feature>
<dbReference type="InParanoid" id="A0A409VGX4"/>
<reference evidence="3 4" key="1">
    <citation type="journal article" date="2018" name="Evol. Lett.">
        <title>Horizontal gene cluster transfer increased hallucinogenic mushroom diversity.</title>
        <authorList>
            <person name="Reynolds H.T."/>
            <person name="Vijayakumar V."/>
            <person name="Gluck-Thaler E."/>
            <person name="Korotkin H.B."/>
            <person name="Matheny P.B."/>
            <person name="Slot J.C."/>
        </authorList>
    </citation>
    <scope>NUCLEOTIDE SEQUENCE [LARGE SCALE GENOMIC DNA]</scope>
    <source>
        <strain evidence="3 4">2629</strain>
    </source>
</reference>
<evidence type="ECO:0000313" key="3">
    <source>
        <dbReference type="EMBL" id="PPQ65507.1"/>
    </source>
</evidence>
<dbReference type="OrthoDB" id="3346544at2759"/>
<accession>A0A409VGX4</accession>
<evidence type="ECO:0000256" key="1">
    <source>
        <dbReference type="SAM" id="MobiDB-lite"/>
    </source>
</evidence>
<evidence type="ECO:0000313" key="4">
    <source>
        <dbReference type="Proteomes" id="UP000284842"/>
    </source>
</evidence>
<comment type="caution">
    <text evidence="3">The sequence shown here is derived from an EMBL/GenBank/DDBJ whole genome shotgun (WGS) entry which is preliminary data.</text>
</comment>
<feature type="transmembrane region" description="Helical" evidence="2">
    <location>
        <begin position="58"/>
        <end position="77"/>
    </location>
</feature>
<feature type="transmembrane region" description="Helical" evidence="2">
    <location>
        <begin position="124"/>
        <end position="149"/>
    </location>
</feature>
<keyword evidence="2" id="KW-1133">Transmembrane helix</keyword>
<feature type="region of interest" description="Disordered" evidence="1">
    <location>
        <begin position="281"/>
        <end position="307"/>
    </location>
</feature>
<keyword evidence="2" id="KW-0812">Transmembrane</keyword>
<dbReference type="Proteomes" id="UP000284842">
    <property type="component" value="Unassembled WGS sequence"/>
</dbReference>
<sequence length="307" mass="34328">MSFPSMVYLVLTILMWCVATMHLGLSIERLLRVFIIELEAGSPSTFVRLMDATKWDTAAHMSLVASMVWLGDILVVYRTYIVWNRNFYVIILPLLLDSVNLVLNIMCMYWYTHPHVIAPEKASPWFLAIFPLVFAQNVLTTGLLSYKIWAQHRKSLAHGIINTGGGHTLGWIACIMIEAAMLYTIELLIVIILNSLNHPATGMVVICMVPTIGIVFVLMAVRIHFGGNSSSNTRNDTANNRSTWIRNSNGDIELARTESATTSGRVDLAFRIPDPKCPLHLDHSGSDDHDEFPTCSFSRKPSLKPVA</sequence>
<protein>
    <submittedName>
        <fullName evidence="3">Uncharacterized protein</fullName>
    </submittedName>
</protein>
<feature type="transmembrane region" description="Helical" evidence="2">
    <location>
        <begin position="199"/>
        <end position="221"/>
    </location>
</feature>
<organism evidence="3 4">
    <name type="scientific">Panaeolus cyanescens</name>
    <dbReference type="NCBI Taxonomy" id="181874"/>
    <lineage>
        <taxon>Eukaryota</taxon>
        <taxon>Fungi</taxon>
        <taxon>Dikarya</taxon>
        <taxon>Basidiomycota</taxon>
        <taxon>Agaricomycotina</taxon>
        <taxon>Agaricomycetes</taxon>
        <taxon>Agaricomycetidae</taxon>
        <taxon>Agaricales</taxon>
        <taxon>Agaricineae</taxon>
        <taxon>Galeropsidaceae</taxon>
        <taxon>Panaeolus</taxon>
    </lineage>
</organism>
<feature type="transmembrane region" description="Helical" evidence="2">
    <location>
        <begin position="169"/>
        <end position="193"/>
    </location>
</feature>
<keyword evidence="2" id="KW-0472">Membrane</keyword>
<dbReference type="AlphaFoldDB" id="A0A409VGX4"/>
<evidence type="ECO:0000256" key="2">
    <source>
        <dbReference type="SAM" id="Phobius"/>
    </source>
</evidence>